<organism evidence="2 3">
    <name type="scientific">Tistlia consotensis USBA 355</name>
    <dbReference type="NCBI Taxonomy" id="560819"/>
    <lineage>
        <taxon>Bacteria</taxon>
        <taxon>Pseudomonadati</taxon>
        <taxon>Pseudomonadota</taxon>
        <taxon>Alphaproteobacteria</taxon>
        <taxon>Rhodospirillales</taxon>
        <taxon>Rhodovibrionaceae</taxon>
        <taxon>Tistlia</taxon>
    </lineage>
</organism>
<name>A0A1Y6BW40_9PROT</name>
<sequence length="213" mass="21434">MAKRYAVAFAFGAIAALATTPGWAQESGQVAPGAVQLGQATDTAGQELPDDATLLADVLAALPAGVTLETATDDQIAAAVQNVTATLSTPGTGTTPGAPAIDIGTITSQVLSVVSVTLDSIGRSTSANNVSTQVVNTLPPQVRAQVQQQVASSRGNPTPSQIAAVGGFISGTIQPAAGQQQQQQQVNLPIIQPGQQSLGQSVFQENPNQVSPS</sequence>
<dbReference type="STRING" id="560819.SAMN05428998_10788"/>
<dbReference type="EMBL" id="FWZX01000007">
    <property type="protein sequence ID" value="SMF21300.1"/>
    <property type="molecule type" value="Genomic_DNA"/>
</dbReference>
<evidence type="ECO:0000313" key="3">
    <source>
        <dbReference type="Proteomes" id="UP000192917"/>
    </source>
</evidence>
<dbReference type="RefSeq" id="WP_085122792.1">
    <property type="nucleotide sequence ID" value="NZ_FWZX01000007.1"/>
</dbReference>
<gene>
    <name evidence="2" type="ORF">SAMN05428998_10788</name>
</gene>
<keyword evidence="1" id="KW-0732">Signal</keyword>
<dbReference type="AlphaFoldDB" id="A0A1Y6BW40"/>
<accession>A0A1Y6BW40</accession>
<feature type="chain" id="PRO_5012599446" evidence="1">
    <location>
        <begin position="25"/>
        <end position="213"/>
    </location>
</feature>
<proteinExistence type="predicted"/>
<keyword evidence="3" id="KW-1185">Reference proteome</keyword>
<reference evidence="2 3" key="1">
    <citation type="submission" date="2017-04" db="EMBL/GenBank/DDBJ databases">
        <authorList>
            <person name="Afonso C.L."/>
            <person name="Miller P.J."/>
            <person name="Scott M.A."/>
            <person name="Spackman E."/>
            <person name="Goraichik I."/>
            <person name="Dimitrov K.M."/>
            <person name="Suarez D.L."/>
            <person name="Swayne D.E."/>
        </authorList>
    </citation>
    <scope>NUCLEOTIDE SEQUENCE [LARGE SCALE GENOMIC DNA]</scope>
    <source>
        <strain evidence="2 3">USBA 355</strain>
    </source>
</reference>
<protein>
    <submittedName>
        <fullName evidence="2">Uncharacterized protein</fullName>
    </submittedName>
</protein>
<dbReference type="Proteomes" id="UP000192917">
    <property type="component" value="Unassembled WGS sequence"/>
</dbReference>
<feature type="signal peptide" evidence="1">
    <location>
        <begin position="1"/>
        <end position="24"/>
    </location>
</feature>
<evidence type="ECO:0000256" key="1">
    <source>
        <dbReference type="SAM" id="SignalP"/>
    </source>
</evidence>
<evidence type="ECO:0000313" key="2">
    <source>
        <dbReference type="EMBL" id="SMF21300.1"/>
    </source>
</evidence>